<dbReference type="SUPFAM" id="SSF47598">
    <property type="entry name" value="Ribbon-helix-helix"/>
    <property type="match status" value="1"/>
</dbReference>
<gene>
    <name evidence="6" type="ORF">ACFOYW_04080</name>
</gene>
<comment type="similarity">
    <text evidence="2">Belongs to the TraY family.</text>
</comment>
<evidence type="ECO:0000256" key="2">
    <source>
        <dbReference type="ARBA" id="ARBA00007183"/>
    </source>
</evidence>
<evidence type="ECO:0000256" key="3">
    <source>
        <dbReference type="ARBA" id="ARBA00020541"/>
    </source>
</evidence>
<name>A0ABV8Q274_9MICO</name>
<evidence type="ECO:0000313" key="7">
    <source>
        <dbReference type="Proteomes" id="UP001595900"/>
    </source>
</evidence>
<proteinExistence type="inferred from homology"/>
<comment type="subcellular location">
    <subcellularLocation>
        <location evidence="1">Cytoplasm</location>
    </subcellularLocation>
</comment>
<sequence>MAISIRLSPEDESRLEELASRTGRSKTFYVREALHEHLDDLEERYWANEVVREWESTGKESRPASELWDELGV</sequence>
<keyword evidence="5" id="KW-0238">DNA-binding</keyword>
<evidence type="ECO:0000256" key="4">
    <source>
        <dbReference type="ARBA" id="ARBA00022490"/>
    </source>
</evidence>
<dbReference type="RefSeq" id="WP_390227406.1">
    <property type="nucleotide sequence ID" value="NZ_JBHSCN010000003.1"/>
</dbReference>
<dbReference type="InterPro" id="IPR010985">
    <property type="entry name" value="Ribbon_hlx_hlx"/>
</dbReference>
<evidence type="ECO:0000313" key="6">
    <source>
        <dbReference type="EMBL" id="MFC4242542.1"/>
    </source>
</evidence>
<keyword evidence="4" id="KW-0963">Cytoplasm</keyword>
<evidence type="ECO:0000256" key="5">
    <source>
        <dbReference type="ARBA" id="ARBA00023125"/>
    </source>
</evidence>
<dbReference type="EMBL" id="JBHSCN010000003">
    <property type="protein sequence ID" value="MFC4242542.1"/>
    <property type="molecule type" value="Genomic_DNA"/>
</dbReference>
<accession>A0ABV8Q274</accession>
<evidence type="ECO:0000256" key="1">
    <source>
        <dbReference type="ARBA" id="ARBA00004496"/>
    </source>
</evidence>
<reference evidence="7" key="1">
    <citation type="journal article" date="2019" name="Int. J. Syst. Evol. Microbiol.">
        <title>The Global Catalogue of Microorganisms (GCM) 10K type strain sequencing project: providing services to taxonomists for standard genome sequencing and annotation.</title>
        <authorList>
            <consortium name="The Broad Institute Genomics Platform"/>
            <consortium name="The Broad Institute Genome Sequencing Center for Infectious Disease"/>
            <person name="Wu L."/>
            <person name="Ma J."/>
        </authorList>
    </citation>
    <scope>NUCLEOTIDE SEQUENCE [LARGE SCALE GENOMIC DNA]</scope>
    <source>
        <strain evidence="7">CGMCC 1.10363</strain>
    </source>
</reference>
<dbReference type="Proteomes" id="UP001595900">
    <property type="component" value="Unassembled WGS sequence"/>
</dbReference>
<comment type="caution">
    <text evidence="6">The sequence shown here is derived from an EMBL/GenBank/DDBJ whole genome shotgun (WGS) entry which is preliminary data.</text>
</comment>
<protein>
    <recommendedName>
        <fullName evidence="3">Relaxosome protein TraY</fullName>
    </recommendedName>
</protein>
<keyword evidence="7" id="KW-1185">Reference proteome</keyword>
<dbReference type="Pfam" id="PF05509">
    <property type="entry name" value="TraY"/>
    <property type="match status" value="1"/>
</dbReference>
<organism evidence="6 7">
    <name type="scientific">Gryllotalpicola reticulitermitis</name>
    <dbReference type="NCBI Taxonomy" id="1184153"/>
    <lineage>
        <taxon>Bacteria</taxon>
        <taxon>Bacillati</taxon>
        <taxon>Actinomycetota</taxon>
        <taxon>Actinomycetes</taxon>
        <taxon>Micrococcales</taxon>
        <taxon>Microbacteriaceae</taxon>
        <taxon>Gryllotalpicola</taxon>
    </lineage>
</organism>
<dbReference type="InterPro" id="IPR008876">
    <property type="entry name" value="TraY"/>
</dbReference>
<dbReference type="CDD" id="cd22233">
    <property type="entry name" value="RHH_CopAso-like"/>
    <property type="match status" value="1"/>
</dbReference>